<comment type="caution">
    <text evidence="2">The sequence shown here is derived from an EMBL/GenBank/DDBJ whole genome shotgun (WGS) entry which is preliminary data.</text>
</comment>
<keyword evidence="3" id="KW-1185">Reference proteome</keyword>
<accession>A0A4Y2G1M2</accession>
<organism evidence="2 3">
    <name type="scientific">Araneus ventricosus</name>
    <name type="common">Orbweaver spider</name>
    <name type="synonym">Epeira ventricosa</name>
    <dbReference type="NCBI Taxonomy" id="182803"/>
    <lineage>
        <taxon>Eukaryota</taxon>
        <taxon>Metazoa</taxon>
        <taxon>Ecdysozoa</taxon>
        <taxon>Arthropoda</taxon>
        <taxon>Chelicerata</taxon>
        <taxon>Arachnida</taxon>
        <taxon>Araneae</taxon>
        <taxon>Araneomorphae</taxon>
        <taxon>Entelegynae</taxon>
        <taxon>Araneoidea</taxon>
        <taxon>Araneidae</taxon>
        <taxon>Araneus</taxon>
    </lineage>
</organism>
<sequence length="124" mass="13972">MQADRRTVRRTDRTPPRAPVPATITVTVPVVWTWDKTAGRLDGQTERRMSDNALLNVWCGEEIRRGNASSSADDSHQLTTHAKCVVIFLLRCRVWRKSVGNASSSADDSHQLTTHLSRPDEMLF</sequence>
<reference evidence="2 3" key="1">
    <citation type="journal article" date="2019" name="Sci. Rep.">
        <title>Orb-weaving spider Araneus ventricosus genome elucidates the spidroin gene catalogue.</title>
        <authorList>
            <person name="Kono N."/>
            <person name="Nakamura H."/>
            <person name="Ohtoshi R."/>
            <person name="Moran D.A.P."/>
            <person name="Shinohara A."/>
            <person name="Yoshida Y."/>
            <person name="Fujiwara M."/>
            <person name="Mori M."/>
            <person name="Tomita M."/>
            <person name="Arakawa K."/>
        </authorList>
    </citation>
    <scope>NUCLEOTIDE SEQUENCE [LARGE SCALE GENOMIC DNA]</scope>
</reference>
<dbReference type="Proteomes" id="UP000499080">
    <property type="component" value="Unassembled WGS sequence"/>
</dbReference>
<evidence type="ECO:0000313" key="3">
    <source>
        <dbReference type="Proteomes" id="UP000499080"/>
    </source>
</evidence>
<evidence type="ECO:0000313" key="2">
    <source>
        <dbReference type="EMBL" id="GBM46548.1"/>
    </source>
</evidence>
<feature type="compositionally biased region" description="Basic and acidic residues" evidence="1">
    <location>
        <begin position="1"/>
        <end position="15"/>
    </location>
</feature>
<dbReference type="AlphaFoldDB" id="A0A4Y2G1M2"/>
<gene>
    <name evidence="2" type="ORF">AVEN_17931_1</name>
</gene>
<protein>
    <submittedName>
        <fullName evidence="2">Uncharacterized protein</fullName>
    </submittedName>
</protein>
<dbReference type="EMBL" id="BGPR01001141">
    <property type="protein sequence ID" value="GBM46548.1"/>
    <property type="molecule type" value="Genomic_DNA"/>
</dbReference>
<feature type="region of interest" description="Disordered" evidence="1">
    <location>
        <begin position="1"/>
        <end position="20"/>
    </location>
</feature>
<name>A0A4Y2G1M2_ARAVE</name>
<evidence type="ECO:0000256" key="1">
    <source>
        <dbReference type="SAM" id="MobiDB-lite"/>
    </source>
</evidence>
<proteinExistence type="predicted"/>